<dbReference type="GO" id="GO:0071555">
    <property type="term" value="P:cell wall organization"/>
    <property type="evidence" value="ECO:0007669"/>
    <property type="project" value="UniProtKB-UniRule"/>
</dbReference>
<comment type="caution">
    <text evidence="3">The sequence shown here is derived from an EMBL/GenBank/DDBJ whole genome shotgun (WGS) entry which is preliminary data.</text>
</comment>
<keyword evidence="1" id="KW-0573">Peptidoglycan synthesis</keyword>
<keyword evidence="1" id="KW-0961">Cell wall biogenesis/degradation</keyword>
<evidence type="ECO:0000256" key="1">
    <source>
        <dbReference type="PROSITE-ProRule" id="PRU01373"/>
    </source>
</evidence>
<sequence length="166" mass="18380">MNDIIVDPSGIILFANGQYRCAIGKGGYTHDKEEGDGATPFGRFLLREVYFRADRVARPETQLPVFSLCPDDGWCDDISHPQYNTKISLAFDGGHEHLWKDDHIYDVIVVIGYNDDPIIVGKGSAIFMHIARPDYSPTEGCVALVQQDLLSVLRDCVPGTAIRIGL</sequence>
<dbReference type="GO" id="GO:0009252">
    <property type="term" value="P:peptidoglycan biosynthetic process"/>
    <property type="evidence" value="ECO:0007669"/>
    <property type="project" value="UniProtKB-KW"/>
</dbReference>
<proteinExistence type="predicted"/>
<feature type="active site" description="Nucleophile" evidence="1">
    <location>
        <position position="141"/>
    </location>
</feature>
<dbReference type="GO" id="GO:0008360">
    <property type="term" value="P:regulation of cell shape"/>
    <property type="evidence" value="ECO:0007669"/>
    <property type="project" value="UniProtKB-UniRule"/>
</dbReference>
<dbReference type="PROSITE" id="PS52029">
    <property type="entry name" value="LD_TPASE"/>
    <property type="match status" value="1"/>
</dbReference>
<dbReference type="Pfam" id="PF03734">
    <property type="entry name" value="YkuD"/>
    <property type="match status" value="1"/>
</dbReference>
<dbReference type="PATRIC" id="fig|1619005.3.peg.770"/>
<dbReference type="AlphaFoldDB" id="A0A0G1U5R2"/>
<evidence type="ECO:0000259" key="2">
    <source>
        <dbReference type="PROSITE" id="PS52029"/>
    </source>
</evidence>
<feature type="domain" description="L,D-TPase catalytic" evidence="2">
    <location>
        <begin position="1"/>
        <end position="165"/>
    </location>
</feature>
<dbReference type="GO" id="GO:0016740">
    <property type="term" value="F:transferase activity"/>
    <property type="evidence" value="ECO:0007669"/>
    <property type="project" value="InterPro"/>
</dbReference>
<accession>A0A0G1U5R2</accession>
<name>A0A0G1U5R2_9BACT</name>
<gene>
    <name evidence="3" type="ORF">UY19_C0014G0031</name>
</gene>
<feature type="active site" description="Proton donor/acceptor" evidence="1">
    <location>
        <position position="129"/>
    </location>
</feature>
<reference evidence="3 4" key="1">
    <citation type="journal article" date="2015" name="Nature">
        <title>rRNA introns, odd ribosomes, and small enigmatic genomes across a large radiation of phyla.</title>
        <authorList>
            <person name="Brown C.T."/>
            <person name="Hug L.A."/>
            <person name="Thomas B.C."/>
            <person name="Sharon I."/>
            <person name="Castelle C.J."/>
            <person name="Singh A."/>
            <person name="Wilkins M.J."/>
            <person name="Williams K.H."/>
            <person name="Banfield J.F."/>
        </authorList>
    </citation>
    <scope>NUCLEOTIDE SEQUENCE [LARGE SCALE GENOMIC DNA]</scope>
</reference>
<dbReference type="InterPro" id="IPR005490">
    <property type="entry name" value="LD_TPept_cat_dom"/>
</dbReference>
<evidence type="ECO:0000313" key="3">
    <source>
        <dbReference type="EMBL" id="KKU89431.1"/>
    </source>
</evidence>
<keyword evidence="1" id="KW-0133">Cell shape</keyword>
<dbReference type="PANTHER" id="PTHR38589:SF1">
    <property type="entry name" value="BLR0621 PROTEIN"/>
    <property type="match status" value="1"/>
</dbReference>
<dbReference type="EMBL" id="LCPB01000014">
    <property type="protein sequence ID" value="KKU89431.1"/>
    <property type="molecule type" value="Genomic_DNA"/>
</dbReference>
<evidence type="ECO:0000313" key="4">
    <source>
        <dbReference type="Proteomes" id="UP000033882"/>
    </source>
</evidence>
<protein>
    <recommendedName>
        <fullName evidence="2">L,D-TPase catalytic domain-containing protein</fullName>
    </recommendedName>
</protein>
<organism evidence="3 4">
    <name type="scientific">Candidatus Wolfebacteria bacterium GW2011_GWA2_47_9b</name>
    <dbReference type="NCBI Taxonomy" id="1619005"/>
    <lineage>
        <taxon>Bacteria</taxon>
        <taxon>Candidatus Wolfeibacteriota</taxon>
    </lineage>
</organism>
<dbReference type="PANTHER" id="PTHR38589">
    <property type="entry name" value="BLR0621 PROTEIN"/>
    <property type="match status" value="1"/>
</dbReference>
<dbReference type="Proteomes" id="UP000033882">
    <property type="component" value="Unassembled WGS sequence"/>
</dbReference>
<comment type="pathway">
    <text evidence="1">Cell wall biogenesis; peptidoglycan biosynthesis.</text>
</comment>